<protein>
    <submittedName>
        <fullName evidence="1">Uncharacterized protein</fullName>
    </submittedName>
</protein>
<name>A0ABQ7JYU1_9FUNG</name>
<proteinExistence type="predicted"/>
<organism evidence="1 2">
    <name type="scientific">Linnemannia gamsii</name>
    <dbReference type="NCBI Taxonomy" id="64522"/>
    <lineage>
        <taxon>Eukaryota</taxon>
        <taxon>Fungi</taxon>
        <taxon>Fungi incertae sedis</taxon>
        <taxon>Mucoromycota</taxon>
        <taxon>Mortierellomycotina</taxon>
        <taxon>Mortierellomycetes</taxon>
        <taxon>Mortierellales</taxon>
        <taxon>Mortierellaceae</taxon>
        <taxon>Linnemannia</taxon>
    </lineage>
</organism>
<reference evidence="1 2" key="1">
    <citation type="journal article" date="2020" name="Fungal Divers.">
        <title>Resolving the Mortierellaceae phylogeny through synthesis of multi-gene phylogenetics and phylogenomics.</title>
        <authorList>
            <person name="Vandepol N."/>
            <person name="Liber J."/>
            <person name="Desiro A."/>
            <person name="Na H."/>
            <person name="Kennedy M."/>
            <person name="Barry K."/>
            <person name="Grigoriev I.V."/>
            <person name="Miller A.N."/>
            <person name="O'Donnell K."/>
            <person name="Stajich J.E."/>
            <person name="Bonito G."/>
        </authorList>
    </citation>
    <scope>NUCLEOTIDE SEQUENCE [LARGE SCALE GENOMIC DNA]</scope>
    <source>
        <strain evidence="1 2">AD045</strain>
    </source>
</reference>
<comment type="caution">
    <text evidence="1">The sequence shown here is derived from an EMBL/GenBank/DDBJ whole genome shotgun (WGS) entry which is preliminary data.</text>
</comment>
<keyword evidence="2" id="KW-1185">Reference proteome</keyword>
<evidence type="ECO:0000313" key="2">
    <source>
        <dbReference type="Proteomes" id="UP001194696"/>
    </source>
</evidence>
<evidence type="ECO:0000313" key="1">
    <source>
        <dbReference type="EMBL" id="KAG0287892.1"/>
    </source>
</evidence>
<dbReference type="Proteomes" id="UP001194696">
    <property type="component" value="Unassembled WGS sequence"/>
</dbReference>
<sequence length="180" mass="20809">MRPLPVPVRRAGEIHGDFLCLECRRREFDTHKEPYHPEVEAYAYPGFETEIVPRITEHESISQYCLKGYSLDDIPCITVNSVRAVSKVYGIKLYEEKHIVDLSRWVYGGEIGIENARTFQSMISGRAILPPVHGVRERRNLIRQVFVDRGLFTDTDLVFVKKFVESNQGDLEKIVHLYAD</sequence>
<dbReference type="EMBL" id="JAAAIM010000450">
    <property type="protein sequence ID" value="KAG0287892.1"/>
    <property type="molecule type" value="Genomic_DNA"/>
</dbReference>
<accession>A0ABQ7JYU1</accession>
<gene>
    <name evidence="1" type="ORF">BGZ96_008256</name>
</gene>